<proteinExistence type="predicted"/>
<evidence type="ECO:0000313" key="1">
    <source>
        <dbReference type="EMBL" id="GBG22926.1"/>
    </source>
</evidence>
<protein>
    <submittedName>
        <fullName evidence="1">Uncharacterized protein</fullName>
    </submittedName>
</protein>
<comment type="caution">
    <text evidence="1">The sequence shown here is derived from an EMBL/GenBank/DDBJ whole genome shotgun (WGS) entry which is preliminary data.</text>
</comment>
<dbReference type="RefSeq" id="WP_109012928.1">
    <property type="nucleotide sequence ID" value="NZ_BDUD01000002.1"/>
</dbReference>
<accession>A0A2R5FVY5</accession>
<organism evidence="1 2">
    <name type="scientific">Nostoc commune NIES-4072</name>
    <dbReference type="NCBI Taxonomy" id="2005467"/>
    <lineage>
        <taxon>Bacteria</taxon>
        <taxon>Bacillati</taxon>
        <taxon>Cyanobacteriota</taxon>
        <taxon>Cyanophyceae</taxon>
        <taxon>Nostocales</taxon>
        <taxon>Nostocaceae</taxon>
        <taxon>Nostoc</taxon>
    </lineage>
</organism>
<sequence length="164" mass="18074">MSETRVSIRRSNDSLEGKVINYLKSNPLYLDKEHPELITSTLLKHWLPLALYSQGVVGEELRQVAIWAINELEAQASAIREICGLGSVVSPISTQLPTTVPVASLKTTPVIDTAPVSLSNEDSYSSQVETDMATEDEDEELMDLELTEEMIQANKAFSVEPAKI</sequence>
<dbReference type="EMBL" id="BDUD01000002">
    <property type="protein sequence ID" value="GBG22926.1"/>
    <property type="molecule type" value="Genomic_DNA"/>
</dbReference>
<keyword evidence="2" id="KW-1185">Reference proteome</keyword>
<reference evidence="1 2" key="1">
    <citation type="submission" date="2017-06" db="EMBL/GenBank/DDBJ databases">
        <title>Genome sequencing of cyanobaciteial culture collection at National Institute for Environmental Studies (NIES).</title>
        <authorList>
            <person name="Hirose Y."/>
            <person name="Shimura Y."/>
            <person name="Fujisawa T."/>
            <person name="Nakamura Y."/>
            <person name="Kawachi M."/>
        </authorList>
    </citation>
    <scope>NUCLEOTIDE SEQUENCE [LARGE SCALE GENOMIC DNA]</scope>
    <source>
        <strain evidence="1 2">NIES-4072</strain>
    </source>
</reference>
<dbReference type="Proteomes" id="UP000245124">
    <property type="component" value="Unassembled WGS sequence"/>
</dbReference>
<name>A0A2R5FVY5_NOSCO</name>
<dbReference type="AlphaFoldDB" id="A0A2R5FVY5"/>
<dbReference type="OrthoDB" id="512364at2"/>
<gene>
    <name evidence="1" type="ORF">NIES4072_66380</name>
</gene>
<evidence type="ECO:0000313" key="2">
    <source>
        <dbReference type="Proteomes" id="UP000245124"/>
    </source>
</evidence>